<accession>W7EBW2</accession>
<proteinExistence type="predicted"/>
<dbReference type="RefSeq" id="XP_014555210.1">
    <property type="nucleotide sequence ID" value="XM_014699724.1"/>
</dbReference>
<feature type="non-terminal residue" evidence="1">
    <location>
        <position position="1"/>
    </location>
</feature>
<organism evidence="1 2">
    <name type="scientific">Bipolaris victoriae (strain FI3)</name>
    <name type="common">Victoria blight of oats agent</name>
    <name type="synonym">Cochliobolus victoriae</name>
    <dbReference type="NCBI Taxonomy" id="930091"/>
    <lineage>
        <taxon>Eukaryota</taxon>
        <taxon>Fungi</taxon>
        <taxon>Dikarya</taxon>
        <taxon>Ascomycota</taxon>
        <taxon>Pezizomycotina</taxon>
        <taxon>Dothideomycetes</taxon>
        <taxon>Pleosporomycetidae</taxon>
        <taxon>Pleosporales</taxon>
        <taxon>Pleosporineae</taxon>
        <taxon>Pleosporaceae</taxon>
        <taxon>Bipolaris</taxon>
    </lineage>
</organism>
<sequence length="49" mass="5738">NNLTDCRILYYLWPLNTATTRISRRKYLLDPLHTFIPSTTTLNITANLN</sequence>
<reference evidence="1 2" key="1">
    <citation type="journal article" date="2013" name="PLoS Genet.">
        <title>Comparative genome structure, secondary metabolite, and effector coding capacity across Cochliobolus pathogens.</title>
        <authorList>
            <person name="Condon B.J."/>
            <person name="Leng Y."/>
            <person name="Wu D."/>
            <person name="Bushley K.E."/>
            <person name="Ohm R.A."/>
            <person name="Otillar R."/>
            <person name="Martin J."/>
            <person name="Schackwitz W."/>
            <person name="Grimwood J."/>
            <person name="MohdZainudin N."/>
            <person name="Xue C."/>
            <person name="Wang R."/>
            <person name="Manning V.A."/>
            <person name="Dhillon B."/>
            <person name="Tu Z.J."/>
            <person name="Steffenson B.J."/>
            <person name="Salamov A."/>
            <person name="Sun H."/>
            <person name="Lowry S."/>
            <person name="LaButti K."/>
            <person name="Han J."/>
            <person name="Copeland A."/>
            <person name="Lindquist E."/>
            <person name="Barry K."/>
            <person name="Schmutz J."/>
            <person name="Baker S.E."/>
            <person name="Ciuffetti L.M."/>
            <person name="Grigoriev I.V."/>
            <person name="Zhong S."/>
            <person name="Turgeon B.G."/>
        </authorList>
    </citation>
    <scope>NUCLEOTIDE SEQUENCE [LARGE SCALE GENOMIC DNA]</scope>
    <source>
        <strain evidence="1 2">FI3</strain>
    </source>
</reference>
<dbReference type="HOGENOM" id="CLU_3147123_0_0_1"/>
<gene>
    <name evidence="1" type="ORF">COCVIDRAFT_103008</name>
</gene>
<keyword evidence="2" id="KW-1185">Reference proteome</keyword>
<dbReference type="EMBL" id="KI968749">
    <property type="protein sequence ID" value="EUN25626.1"/>
    <property type="molecule type" value="Genomic_DNA"/>
</dbReference>
<name>W7EBW2_BIPV3</name>
<evidence type="ECO:0000313" key="1">
    <source>
        <dbReference type="EMBL" id="EUN25626.1"/>
    </source>
</evidence>
<protein>
    <submittedName>
        <fullName evidence="1">Uncharacterized protein</fullName>
    </submittedName>
</protein>
<evidence type="ECO:0000313" key="2">
    <source>
        <dbReference type="Proteomes" id="UP000054337"/>
    </source>
</evidence>
<dbReference type="AlphaFoldDB" id="W7EBW2"/>
<dbReference type="Proteomes" id="UP000054337">
    <property type="component" value="Unassembled WGS sequence"/>
</dbReference>
<dbReference type="GeneID" id="26248473"/>